<dbReference type="Proteomes" id="UP001054945">
    <property type="component" value="Unassembled WGS sequence"/>
</dbReference>
<evidence type="ECO:0000313" key="1">
    <source>
        <dbReference type="EMBL" id="GIY33752.1"/>
    </source>
</evidence>
<reference evidence="1 2" key="1">
    <citation type="submission" date="2021-06" db="EMBL/GenBank/DDBJ databases">
        <title>Caerostris extrusa draft genome.</title>
        <authorList>
            <person name="Kono N."/>
            <person name="Arakawa K."/>
        </authorList>
    </citation>
    <scope>NUCLEOTIDE SEQUENCE [LARGE SCALE GENOMIC DNA]</scope>
</reference>
<organism evidence="1 2">
    <name type="scientific">Caerostris extrusa</name>
    <name type="common">Bark spider</name>
    <name type="synonym">Caerostris bankana</name>
    <dbReference type="NCBI Taxonomy" id="172846"/>
    <lineage>
        <taxon>Eukaryota</taxon>
        <taxon>Metazoa</taxon>
        <taxon>Ecdysozoa</taxon>
        <taxon>Arthropoda</taxon>
        <taxon>Chelicerata</taxon>
        <taxon>Arachnida</taxon>
        <taxon>Araneae</taxon>
        <taxon>Araneomorphae</taxon>
        <taxon>Entelegynae</taxon>
        <taxon>Araneoidea</taxon>
        <taxon>Araneidae</taxon>
        <taxon>Caerostris</taxon>
    </lineage>
</organism>
<proteinExistence type="predicted"/>
<keyword evidence="2" id="KW-1185">Reference proteome</keyword>
<accession>A0AAV4SN31</accession>
<gene>
    <name evidence="1" type="ORF">CEXT_416841</name>
</gene>
<name>A0AAV4SN31_CAEEX</name>
<evidence type="ECO:0000313" key="2">
    <source>
        <dbReference type="Proteomes" id="UP001054945"/>
    </source>
</evidence>
<protein>
    <submittedName>
        <fullName evidence="1">Uncharacterized protein</fullName>
    </submittedName>
</protein>
<sequence>MAGCDWSRGRLKFLAVATNWADPRHSDYIRYKSTPLYTLLDYRQRLAEIKTPPTFRTTTTTKHSFVLPRDTAGKIERKEKNSFPWKRSKKLRGLLSSVCSRYNGWVQGASVIISSGLKGKGEFCRNSEISLTTTTTTSLASFITREQSN</sequence>
<dbReference type="EMBL" id="BPLR01009680">
    <property type="protein sequence ID" value="GIY33752.1"/>
    <property type="molecule type" value="Genomic_DNA"/>
</dbReference>
<dbReference type="AlphaFoldDB" id="A0AAV4SN31"/>
<comment type="caution">
    <text evidence="1">The sequence shown here is derived from an EMBL/GenBank/DDBJ whole genome shotgun (WGS) entry which is preliminary data.</text>
</comment>